<dbReference type="EMBL" id="JAPWTJ010000267">
    <property type="protein sequence ID" value="KAJ8980321.1"/>
    <property type="molecule type" value="Genomic_DNA"/>
</dbReference>
<name>A0ABQ9JR36_9CUCU</name>
<organism evidence="1 2">
    <name type="scientific">Molorchus minor</name>
    <dbReference type="NCBI Taxonomy" id="1323400"/>
    <lineage>
        <taxon>Eukaryota</taxon>
        <taxon>Metazoa</taxon>
        <taxon>Ecdysozoa</taxon>
        <taxon>Arthropoda</taxon>
        <taxon>Hexapoda</taxon>
        <taxon>Insecta</taxon>
        <taxon>Pterygota</taxon>
        <taxon>Neoptera</taxon>
        <taxon>Endopterygota</taxon>
        <taxon>Coleoptera</taxon>
        <taxon>Polyphaga</taxon>
        <taxon>Cucujiformia</taxon>
        <taxon>Chrysomeloidea</taxon>
        <taxon>Cerambycidae</taxon>
        <taxon>Lamiinae</taxon>
        <taxon>Monochamini</taxon>
        <taxon>Molorchus</taxon>
    </lineage>
</organism>
<evidence type="ECO:0000313" key="1">
    <source>
        <dbReference type="EMBL" id="KAJ8980321.1"/>
    </source>
</evidence>
<gene>
    <name evidence="1" type="ORF">NQ317_009343</name>
</gene>
<keyword evidence="2" id="KW-1185">Reference proteome</keyword>
<comment type="caution">
    <text evidence="1">The sequence shown here is derived from an EMBL/GenBank/DDBJ whole genome shotgun (WGS) entry which is preliminary data.</text>
</comment>
<dbReference type="Proteomes" id="UP001162164">
    <property type="component" value="Unassembled WGS sequence"/>
</dbReference>
<protein>
    <submittedName>
        <fullName evidence="1">Uncharacterized protein</fullName>
    </submittedName>
</protein>
<evidence type="ECO:0000313" key="2">
    <source>
        <dbReference type="Proteomes" id="UP001162164"/>
    </source>
</evidence>
<sequence>MDSESEYSESCTPPNITEVANSASANILPDKSRSRYEFVYKKFMNWRRNNQINSLTENVLLAYISEISKDLKPPNVWTMYSMLRIKRGNIEYFRQILWLLQIRLPHFNIVISKYAKLKAFLKRRSPGYKSKKAKVLTPQQIQTFIKDAPDDRFLFTKVALIFGIAEAYRSHELTRFRNT</sequence>
<accession>A0ABQ9JR36</accession>
<proteinExistence type="predicted"/>
<reference evidence="1" key="1">
    <citation type="journal article" date="2023" name="Insect Mol. Biol.">
        <title>Genome sequencing provides insights into the evolution of gene families encoding plant cell wall-degrading enzymes in longhorned beetles.</title>
        <authorList>
            <person name="Shin N.R."/>
            <person name="Okamura Y."/>
            <person name="Kirsch R."/>
            <person name="Pauchet Y."/>
        </authorList>
    </citation>
    <scope>NUCLEOTIDE SEQUENCE</scope>
    <source>
        <strain evidence="1">MMC_N1</strain>
    </source>
</reference>